<accession>A0A1I7IXG6</accession>
<organism evidence="2 3">
    <name type="scientific">Paenacidovorax caeni</name>
    <dbReference type="NCBI Taxonomy" id="343013"/>
    <lineage>
        <taxon>Bacteria</taxon>
        <taxon>Pseudomonadati</taxon>
        <taxon>Pseudomonadota</taxon>
        <taxon>Betaproteobacteria</taxon>
        <taxon>Burkholderiales</taxon>
        <taxon>Comamonadaceae</taxon>
        <taxon>Paenacidovorax</taxon>
    </lineage>
</organism>
<gene>
    <name evidence="2" type="ORF">SAMN04489707_102015</name>
</gene>
<dbReference type="AlphaFoldDB" id="A0A1I7IXG6"/>
<evidence type="ECO:0000256" key="1">
    <source>
        <dbReference type="SAM" id="MobiDB-lite"/>
    </source>
</evidence>
<evidence type="ECO:0000313" key="2">
    <source>
        <dbReference type="EMBL" id="SFU77531.1"/>
    </source>
</evidence>
<sequence length="513" mass="54495">MAARRVEHLRKAVLEQQPVGQASEGVVARIVGQACLQVLARGDVLHHGHQQVRRAACAPNHAQRLADPQGRAVLAQVGLLDLWRERVGVVGQAFGQELARGLPGRPLAQVEQAACAQLFAGVAQHVAVLLVGAQDVSLRCDVHDAHGRLVEGGAKQRFVGMQGARHAALACQRPQQQPSAADQRRRGAASDGEVAGAALLRRRHGLRIGRAHREHQGVVAHGAVADDARHAVTGLAAVYEAAFGNGGLALHPGHGVRRHAEAGLSSGFAGAHHAVKPADFQQALGAQAPLAVEVGEVRGVDRHDHNPAETAVRARDAQRHRHLPAARDAAQYRRADEEVVGPLIALRLEEIAIGVVHVAGVWTAAGSDVAGFVHHDDDGEHFLADHVVLHPLLQGDVGTAAQVFLAHEGGYLLRRLEGAEHLLLECDGQVGIGLHYRAGCLLALESDALQRGQPDAGHSQRAHQQDGEAPWRGHAAEPWRRGYTAAGGITWRLGRHGMAFQALGQAIGWLGAW</sequence>
<name>A0A1I7IXG6_9BURK</name>
<proteinExistence type="predicted"/>
<feature type="region of interest" description="Disordered" evidence="1">
    <location>
        <begin position="308"/>
        <end position="329"/>
    </location>
</feature>
<dbReference type="Proteomes" id="UP000183656">
    <property type="component" value="Unassembled WGS sequence"/>
</dbReference>
<evidence type="ECO:0000313" key="3">
    <source>
        <dbReference type="Proteomes" id="UP000183656"/>
    </source>
</evidence>
<keyword evidence="3" id="KW-1185">Reference proteome</keyword>
<feature type="compositionally biased region" description="Basic and acidic residues" evidence="1">
    <location>
        <begin position="308"/>
        <end position="317"/>
    </location>
</feature>
<protein>
    <submittedName>
        <fullName evidence="2">Uncharacterized protein</fullName>
    </submittedName>
</protein>
<feature type="compositionally biased region" description="Basic and acidic residues" evidence="1">
    <location>
        <begin position="463"/>
        <end position="474"/>
    </location>
</feature>
<reference evidence="2 3" key="1">
    <citation type="submission" date="2016-10" db="EMBL/GenBank/DDBJ databases">
        <authorList>
            <person name="de Groot N.N."/>
        </authorList>
    </citation>
    <scope>NUCLEOTIDE SEQUENCE [LARGE SCALE GENOMIC DNA]</scope>
    <source>
        <strain evidence="2 3">R-24608</strain>
    </source>
</reference>
<dbReference type="EMBL" id="FPBX01000020">
    <property type="protein sequence ID" value="SFU77531.1"/>
    <property type="molecule type" value="Genomic_DNA"/>
</dbReference>
<feature type="region of interest" description="Disordered" evidence="1">
    <location>
        <begin position="452"/>
        <end position="474"/>
    </location>
</feature>
<feature type="region of interest" description="Disordered" evidence="1">
    <location>
        <begin position="172"/>
        <end position="194"/>
    </location>
</feature>